<evidence type="ECO:0000313" key="8">
    <source>
        <dbReference type="Proteomes" id="UP000568877"/>
    </source>
</evidence>
<reference evidence="7 8" key="1">
    <citation type="journal article" date="2020" name="Front. Microbiol.">
        <title>Single-cell genomics of novel Actinobacteria with the Wood-Ljungdahl pathway discovered in a serpentinizing system.</title>
        <authorList>
            <person name="Merino N."/>
            <person name="Kawai M."/>
            <person name="Boyd E.S."/>
            <person name="Colman D.R."/>
            <person name="McGlynn S.E."/>
            <person name="Nealson K.H."/>
            <person name="Kurokawa K."/>
            <person name="Hongoh Y."/>
        </authorList>
    </citation>
    <scope>NUCLEOTIDE SEQUENCE [LARGE SCALE GENOMIC DNA]</scope>
    <source>
        <strain evidence="7 8">S42</strain>
    </source>
</reference>
<dbReference type="Proteomes" id="UP000568877">
    <property type="component" value="Unassembled WGS sequence"/>
</dbReference>
<keyword evidence="1" id="KW-0229">DNA integration</keyword>
<sequence length="333" mass="38054">MKTDKQRIGQWIRRFLMEHLVGERNLARNTQTSYRDTLALMLPFAAQRLRQSVDHLDIEHISADLVRDFLQYIEQERDCSIVTRNQRLAAIHALARFIGERSPEQVAWCAEIRSIPFKKSSKPTMIYLEKPEMDALLNAPDRRTEQGKRDYAVMLFLYNTGARADEAAHVTIDDLDLGLSPSVKINGKGGKTRHCPLWTLTARILAALIAGRASHEAVFLNRRHQPITRFGIRTLVKRYALKGSHRVPSLRTKQVSAHTIRHTTAVHLLRAGVDINTIRAWLGHVSLHTTNIYAEVDLEMKAKALAHCEIPSLEQTSRLWHNNRGLMAFLRTL</sequence>
<gene>
    <name evidence="7" type="ORF">HKBW3S42_01321</name>
</gene>
<evidence type="ECO:0008006" key="9">
    <source>
        <dbReference type="Google" id="ProtNLM"/>
    </source>
</evidence>
<evidence type="ECO:0000256" key="4">
    <source>
        <dbReference type="PROSITE-ProRule" id="PRU01248"/>
    </source>
</evidence>
<dbReference type="PANTHER" id="PTHR30349:SF81">
    <property type="entry name" value="TYROSINE RECOMBINASE XERC"/>
    <property type="match status" value="1"/>
</dbReference>
<dbReference type="InterPro" id="IPR044068">
    <property type="entry name" value="CB"/>
</dbReference>
<protein>
    <recommendedName>
        <fullName evidence="9">Integrase/recombinase XerD</fullName>
    </recommendedName>
</protein>
<comment type="caution">
    <text evidence="7">The sequence shown here is derived from an EMBL/GenBank/DDBJ whole genome shotgun (WGS) entry which is preliminary data.</text>
</comment>
<dbReference type="SUPFAM" id="SSF56349">
    <property type="entry name" value="DNA breaking-rejoining enzymes"/>
    <property type="match status" value="1"/>
</dbReference>
<dbReference type="EMBL" id="BLSA01000233">
    <property type="protein sequence ID" value="GFP33010.1"/>
    <property type="molecule type" value="Genomic_DNA"/>
</dbReference>
<dbReference type="PANTHER" id="PTHR30349">
    <property type="entry name" value="PHAGE INTEGRASE-RELATED"/>
    <property type="match status" value="1"/>
</dbReference>
<keyword evidence="3" id="KW-0233">DNA recombination</keyword>
<organism evidence="7 8">
    <name type="scientific">Candidatus Hakubella thermalkaliphila</name>
    <dbReference type="NCBI Taxonomy" id="2754717"/>
    <lineage>
        <taxon>Bacteria</taxon>
        <taxon>Bacillati</taxon>
        <taxon>Actinomycetota</taxon>
        <taxon>Actinomycetota incertae sedis</taxon>
        <taxon>Candidatus Hakubellales</taxon>
        <taxon>Candidatus Hakubellaceae</taxon>
        <taxon>Candidatus Hakubella</taxon>
    </lineage>
</organism>
<keyword evidence="2 4" id="KW-0238">DNA-binding</keyword>
<evidence type="ECO:0000259" key="6">
    <source>
        <dbReference type="PROSITE" id="PS51900"/>
    </source>
</evidence>
<evidence type="ECO:0000256" key="2">
    <source>
        <dbReference type="ARBA" id="ARBA00023125"/>
    </source>
</evidence>
<evidence type="ECO:0000313" key="7">
    <source>
        <dbReference type="EMBL" id="GFP33010.1"/>
    </source>
</evidence>
<dbReference type="Gene3D" id="1.10.443.10">
    <property type="entry name" value="Intergrase catalytic core"/>
    <property type="match status" value="1"/>
</dbReference>
<dbReference type="GO" id="GO:0003677">
    <property type="term" value="F:DNA binding"/>
    <property type="evidence" value="ECO:0007669"/>
    <property type="project" value="UniProtKB-UniRule"/>
</dbReference>
<accession>A0A6V8PLK9</accession>
<evidence type="ECO:0000256" key="1">
    <source>
        <dbReference type="ARBA" id="ARBA00022908"/>
    </source>
</evidence>
<dbReference type="PROSITE" id="PS51898">
    <property type="entry name" value="TYR_RECOMBINASE"/>
    <property type="match status" value="1"/>
</dbReference>
<dbReference type="InterPro" id="IPR050090">
    <property type="entry name" value="Tyrosine_recombinase_XerCD"/>
</dbReference>
<dbReference type="GO" id="GO:0006310">
    <property type="term" value="P:DNA recombination"/>
    <property type="evidence" value="ECO:0007669"/>
    <property type="project" value="UniProtKB-KW"/>
</dbReference>
<dbReference type="AlphaFoldDB" id="A0A6V8PLK9"/>
<evidence type="ECO:0000256" key="3">
    <source>
        <dbReference type="ARBA" id="ARBA00023172"/>
    </source>
</evidence>
<dbReference type="GO" id="GO:0015074">
    <property type="term" value="P:DNA integration"/>
    <property type="evidence" value="ECO:0007669"/>
    <property type="project" value="UniProtKB-KW"/>
</dbReference>
<dbReference type="InterPro" id="IPR010998">
    <property type="entry name" value="Integrase_recombinase_N"/>
</dbReference>
<name>A0A6V8PLK9_9ACTN</name>
<dbReference type="PROSITE" id="PS51900">
    <property type="entry name" value="CB"/>
    <property type="match status" value="1"/>
</dbReference>
<feature type="domain" description="Tyr recombinase" evidence="5">
    <location>
        <begin position="121"/>
        <end position="306"/>
    </location>
</feature>
<dbReference type="InterPro" id="IPR011010">
    <property type="entry name" value="DNA_brk_join_enz"/>
</dbReference>
<evidence type="ECO:0000259" key="5">
    <source>
        <dbReference type="PROSITE" id="PS51898"/>
    </source>
</evidence>
<dbReference type="Pfam" id="PF00589">
    <property type="entry name" value="Phage_integrase"/>
    <property type="match status" value="1"/>
</dbReference>
<proteinExistence type="predicted"/>
<dbReference type="InterPro" id="IPR004107">
    <property type="entry name" value="Integrase_SAM-like_N"/>
</dbReference>
<dbReference type="InterPro" id="IPR002104">
    <property type="entry name" value="Integrase_catalytic"/>
</dbReference>
<dbReference type="Pfam" id="PF02899">
    <property type="entry name" value="Phage_int_SAM_1"/>
    <property type="match status" value="1"/>
</dbReference>
<feature type="domain" description="Core-binding (CB)" evidence="6">
    <location>
        <begin position="6"/>
        <end position="99"/>
    </location>
</feature>
<dbReference type="Gene3D" id="1.10.150.130">
    <property type="match status" value="1"/>
</dbReference>
<dbReference type="InterPro" id="IPR013762">
    <property type="entry name" value="Integrase-like_cat_sf"/>
</dbReference>